<dbReference type="GeneID" id="113403573"/>
<keyword evidence="2" id="KW-0732">Signal</keyword>
<evidence type="ECO:0000256" key="1">
    <source>
        <dbReference type="ARBA" id="ARBA00023180"/>
    </source>
</evidence>
<dbReference type="OMA" id="GDEICYI"/>
<evidence type="ECO:0000259" key="3">
    <source>
        <dbReference type="Pfam" id="PF00135"/>
    </source>
</evidence>
<dbReference type="InterPro" id="IPR050309">
    <property type="entry name" value="Type-B_Carboxylest/Lipase"/>
</dbReference>
<feature type="chain" id="PRO_5045978359" evidence="2">
    <location>
        <begin position="17"/>
        <end position="568"/>
    </location>
</feature>
<sequence>MLTGFLFLLLLLEIRTLNVKVNVKQGTLIGNREITVFGEKFYYAFYGVPYAQAPVGKLRFVDPKPVKKWTKPLDASTEYRGACAQAHIVHKQGQYGFENCLHLNIYTPNLPKYKKEPLKAVIVWIHGYAFASSFSHLHGPDFLIENDVLFITLTHRIGVFGFLKINETDSSANMGLKDIVLGLKWIKTNVDQFGGDSKNITVMGSGSASTFLSLLLTTKHRNIFSKMILQSGSIFSPSLYQVDRVLERNKLEKEIKKGGFKNLKSVPTNNIIQAYRKIYSSNDLINFQRPLIPFLPTIEKESNRSLLIKNANQLYKTIENIDIKIPILIGFTSQESITELIPFIHNPYYLKSFKSFFKYMVPFSTGCKYEYSTKTYRAISNEIKNQYFRRGISEHSIKDFLKFSSDLHKYPIYKFIKSRLNFGSKMYVYKFNYVGKFNLAKATALSGANIKIKGAAQGDEICYILKCDPQWESYVKLKNDSYDKDREFIKQISKMWANFAKTGDPTPLNSFSNYTWLPMSLKDDNVFLFDKVSRLTDSKPEQKMYTFWNELFDKYYASDKCKSFEDEL</sequence>
<dbReference type="Proteomes" id="UP001652626">
    <property type="component" value="Chromosome Z"/>
</dbReference>
<accession>A0A8B8IS35</accession>
<dbReference type="SUPFAM" id="SSF53474">
    <property type="entry name" value="alpha/beta-Hydrolases"/>
    <property type="match status" value="1"/>
</dbReference>
<feature type="signal peptide" evidence="2">
    <location>
        <begin position="1"/>
        <end position="16"/>
    </location>
</feature>
<dbReference type="OrthoDB" id="408631at2759"/>
<evidence type="ECO:0000256" key="2">
    <source>
        <dbReference type="SAM" id="SignalP"/>
    </source>
</evidence>
<dbReference type="InterPro" id="IPR002018">
    <property type="entry name" value="CarbesteraseB"/>
</dbReference>
<name>A0A8B8IS35_VANTA</name>
<dbReference type="Gene3D" id="3.40.50.1820">
    <property type="entry name" value="alpha/beta hydrolase"/>
    <property type="match status" value="1"/>
</dbReference>
<keyword evidence="1" id="KW-0325">Glycoprotein</keyword>
<evidence type="ECO:0000313" key="4">
    <source>
        <dbReference type="Proteomes" id="UP001652626"/>
    </source>
</evidence>
<protein>
    <submittedName>
        <fullName evidence="5">Esterase E4-like</fullName>
    </submittedName>
</protein>
<keyword evidence="4" id="KW-1185">Reference proteome</keyword>
<reference evidence="5" key="1">
    <citation type="submission" date="2025-08" db="UniProtKB">
        <authorList>
            <consortium name="RefSeq"/>
        </authorList>
    </citation>
    <scope>IDENTIFICATION</scope>
    <source>
        <tissue evidence="5">Whole body</tissue>
    </source>
</reference>
<dbReference type="PANTHER" id="PTHR11559">
    <property type="entry name" value="CARBOXYLESTERASE"/>
    <property type="match status" value="1"/>
</dbReference>
<dbReference type="AlphaFoldDB" id="A0A8B8IS35"/>
<dbReference type="InterPro" id="IPR029058">
    <property type="entry name" value="AB_hydrolase_fold"/>
</dbReference>
<evidence type="ECO:0000313" key="5">
    <source>
        <dbReference type="RefSeq" id="XP_026499945.2"/>
    </source>
</evidence>
<proteinExistence type="predicted"/>
<gene>
    <name evidence="5" type="primary">LOC113403573</name>
</gene>
<organism evidence="4 5">
    <name type="scientific">Vanessa tameamea</name>
    <name type="common">Kamehameha butterfly</name>
    <dbReference type="NCBI Taxonomy" id="334116"/>
    <lineage>
        <taxon>Eukaryota</taxon>
        <taxon>Metazoa</taxon>
        <taxon>Ecdysozoa</taxon>
        <taxon>Arthropoda</taxon>
        <taxon>Hexapoda</taxon>
        <taxon>Insecta</taxon>
        <taxon>Pterygota</taxon>
        <taxon>Neoptera</taxon>
        <taxon>Endopterygota</taxon>
        <taxon>Lepidoptera</taxon>
        <taxon>Glossata</taxon>
        <taxon>Ditrysia</taxon>
        <taxon>Papilionoidea</taxon>
        <taxon>Nymphalidae</taxon>
        <taxon>Nymphalinae</taxon>
        <taxon>Vanessa</taxon>
    </lineage>
</organism>
<dbReference type="RefSeq" id="XP_026499945.2">
    <property type="nucleotide sequence ID" value="XM_026644160.2"/>
</dbReference>
<feature type="domain" description="Carboxylesterase type B" evidence="3">
    <location>
        <begin position="20"/>
        <end position="548"/>
    </location>
</feature>
<dbReference type="Pfam" id="PF00135">
    <property type="entry name" value="COesterase"/>
    <property type="match status" value="1"/>
</dbReference>